<reference evidence="2" key="1">
    <citation type="submission" date="2020-10" db="EMBL/GenBank/DDBJ databases">
        <authorList>
            <person name="Gilroy R."/>
        </authorList>
    </citation>
    <scope>NUCLEOTIDE SEQUENCE</scope>
    <source>
        <strain evidence="2">2889</strain>
    </source>
</reference>
<evidence type="ECO:0000256" key="1">
    <source>
        <dbReference type="SAM" id="Phobius"/>
    </source>
</evidence>
<protein>
    <recommendedName>
        <fullName evidence="4">6-phosphogluconate dehydrogenase</fullName>
    </recommendedName>
</protein>
<proteinExistence type="predicted"/>
<keyword evidence="1" id="KW-0812">Transmembrane</keyword>
<dbReference type="AlphaFoldDB" id="A0A9D9DUB6"/>
<evidence type="ECO:0000313" key="2">
    <source>
        <dbReference type="EMBL" id="MBO8433683.1"/>
    </source>
</evidence>
<keyword evidence="1" id="KW-1133">Transmembrane helix</keyword>
<evidence type="ECO:0008006" key="4">
    <source>
        <dbReference type="Google" id="ProtNLM"/>
    </source>
</evidence>
<gene>
    <name evidence="2" type="ORF">IAB08_10400</name>
</gene>
<reference evidence="2" key="2">
    <citation type="journal article" date="2021" name="PeerJ">
        <title>Extensive microbial diversity within the chicken gut microbiome revealed by metagenomics and culture.</title>
        <authorList>
            <person name="Gilroy R."/>
            <person name="Ravi A."/>
            <person name="Getino M."/>
            <person name="Pursley I."/>
            <person name="Horton D.L."/>
            <person name="Alikhan N.F."/>
            <person name="Baker D."/>
            <person name="Gharbi K."/>
            <person name="Hall N."/>
            <person name="Watson M."/>
            <person name="Adriaenssens E.M."/>
            <person name="Foster-Nyarko E."/>
            <person name="Jarju S."/>
            <person name="Secka A."/>
            <person name="Antonio M."/>
            <person name="Oren A."/>
            <person name="Chaudhuri R.R."/>
            <person name="La Ragione R."/>
            <person name="Hildebrand F."/>
            <person name="Pallen M.J."/>
        </authorList>
    </citation>
    <scope>NUCLEOTIDE SEQUENCE</scope>
    <source>
        <strain evidence="2">2889</strain>
    </source>
</reference>
<name>A0A9D9DUB6_9BACT</name>
<dbReference type="Proteomes" id="UP000823612">
    <property type="component" value="Unassembled WGS sequence"/>
</dbReference>
<feature type="transmembrane region" description="Helical" evidence="1">
    <location>
        <begin position="18"/>
        <end position="38"/>
    </location>
</feature>
<keyword evidence="1" id="KW-0472">Membrane</keyword>
<organism evidence="2 3">
    <name type="scientific">Candidatus Pullibacteroides excrementavium</name>
    <dbReference type="NCBI Taxonomy" id="2840905"/>
    <lineage>
        <taxon>Bacteria</taxon>
        <taxon>Pseudomonadati</taxon>
        <taxon>Bacteroidota</taxon>
        <taxon>Bacteroidia</taxon>
        <taxon>Bacteroidales</taxon>
        <taxon>Candidatus Pullibacteroides</taxon>
    </lineage>
</organism>
<comment type="caution">
    <text evidence="2">The sequence shown here is derived from an EMBL/GenBank/DDBJ whole genome shotgun (WGS) entry which is preliminary data.</text>
</comment>
<evidence type="ECO:0000313" key="3">
    <source>
        <dbReference type="Proteomes" id="UP000823612"/>
    </source>
</evidence>
<accession>A0A9D9DUB6</accession>
<dbReference type="EMBL" id="JADIMZ010000165">
    <property type="protein sequence ID" value="MBO8433683.1"/>
    <property type="molecule type" value="Genomic_DNA"/>
</dbReference>
<sequence length="151" mass="17130">METAGNKRPRRWWRKFKIVFLSVLVAALAVFVWIRFYFPYGEGVKTGQLNFVVRKGIVFKTYEGKLIQTGFWSAKAGAVQSNEFNFSIADKEIAEQLMNAGGQVVELHYTEYFGALPWRGYSRYVVDKIVNMKPADMGSGIPPVLPEVPAE</sequence>